<evidence type="ECO:0000256" key="2">
    <source>
        <dbReference type="SAM" id="MobiDB-lite"/>
    </source>
</evidence>
<dbReference type="InterPro" id="IPR005162">
    <property type="entry name" value="Retrotrans_gag_dom"/>
</dbReference>
<dbReference type="InterPro" id="IPR036875">
    <property type="entry name" value="Znf_CCHC_sf"/>
</dbReference>
<evidence type="ECO:0000259" key="3">
    <source>
        <dbReference type="PROSITE" id="PS50158"/>
    </source>
</evidence>
<dbReference type="PANTHER" id="PTHR15503:SF36">
    <property type="entry name" value="RETROTRANSPOSON GAG-LIKE PROTEIN 5"/>
    <property type="match status" value="1"/>
</dbReference>
<proteinExistence type="predicted"/>
<sequence>MTESTVNPAEFDNLRAQVNQMEVTVERLAAKVDSIATVVLQLSAAQQQQTSRDRDQPVFSLPEKWDGTHGSPEGLLATLAMTFECQPHRYATPRSRVAMLVSLLTGRAQEWAAAMYNKKSEVCNDYEMFVNELRRVFVPPSGETSTETQLLQLRQGNQTVAQYTSRFRTKAAKLRWGDDALKAIYLEGLSSRIRDGMIGRETPGTLDEAADLALQMDLRLFTRRPAEPAAAATNDRSRSANPLTDEPMQLGHLNPEERERRYKEGLCAYCGAPGHRRFSCPSRPGNADSK</sequence>
<keyword evidence="1" id="KW-0863">Zinc-finger</keyword>
<organism evidence="4">
    <name type="scientific">Nothobranchius rachovii</name>
    <name type="common">bluefin notho</name>
    <dbReference type="NCBI Taxonomy" id="451742"/>
    <lineage>
        <taxon>Eukaryota</taxon>
        <taxon>Metazoa</taxon>
        <taxon>Chordata</taxon>
        <taxon>Craniata</taxon>
        <taxon>Vertebrata</taxon>
        <taxon>Euteleostomi</taxon>
        <taxon>Actinopterygii</taxon>
        <taxon>Neopterygii</taxon>
        <taxon>Teleostei</taxon>
        <taxon>Neoteleostei</taxon>
        <taxon>Acanthomorphata</taxon>
        <taxon>Ovalentaria</taxon>
        <taxon>Atherinomorphae</taxon>
        <taxon>Cyprinodontiformes</taxon>
        <taxon>Nothobranchiidae</taxon>
        <taxon>Nothobranchius</taxon>
    </lineage>
</organism>
<dbReference type="GO" id="GO:0008270">
    <property type="term" value="F:zinc ion binding"/>
    <property type="evidence" value="ECO:0007669"/>
    <property type="project" value="UniProtKB-KW"/>
</dbReference>
<keyword evidence="1" id="KW-0862">Zinc</keyword>
<evidence type="ECO:0000313" key="4">
    <source>
        <dbReference type="EMBL" id="SBS03581.1"/>
    </source>
</evidence>
<name>A0A1A8RC02_9TELE</name>
<gene>
    <name evidence="4" type="primary">CU459095.1</name>
</gene>
<dbReference type="AlphaFoldDB" id="A0A1A8RC02"/>
<accession>A0A1A8RC02</accession>
<dbReference type="SUPFAM" id="SSF57756">
    <property type="entry name" value="Retrovirus zinc finger-like domains"/>
    <property type="match status" value="1"/>
</dbReference>
<dbReference type="InterPro" id="IPR032567">
    <property type="entry name" value="RTL1-rel"/>
</dbReference>
<feature type="domain" description="CCHC-type" evidence="3">
    <location>
        <begin position="267"/>
        <end position="282"/>
    </location>
</feature>
<dbReference type="InterPro" id="IPR001878">
    <property type="entry name" value="Znf_CCHC"/>
</dbReference>
<dbReference type="EMBL" id="HAEH01015846">
    <property type="protein sequence ID" value="SBS03581.1"/>
    <property type="molecule type" value="Transcribed_RNA"/>
</dbReference>
<dbReference type="Pfam" id="PF03732">
    <property type="entry name" value="Retrotrans_gag"/>
    <property type="match status" value="1"/>
</dbReference>
<keyword evidence="1" id="KW-0479">Metal-binding</keyword>
<feature type="region of interest" description="Disordered" evidence="2">
    <location>
        <begin position="225"/>
        <end position="256"/>
    </location>
</feature>
<reference evidence="4" key="1">
    <citation type="submission" date="2016-05" db="EMBL/GenBank/DDBJ databases">
        <authorList>
            <person name="Lavstsen T."/>
            <person name="Jespersen J.S."/>
        </authorList>
    </citation>
    <scope>NUCLEOTIDE SEQUENCE</scope>
    <source>
        <tissue evidence="4">Brain</tissue>
    </source>
</reference>
<dbReference type="PROSITE" id="PS50158">
    <property type="entry name" value="ZF_CCHC"/>
    <property type="match status" value="1"/>
</dbReference>
<evidence type="ECO:0000256" key="1">
    <source>
        <dbReference type="PROSITE-ProRule" id="PRU00047"/>
    </source>
</evidence>
<protein>
    <recommendedName>
        <fullName evidence="3">CCHC-type domain-containing protein</fullName>
    </recommendedName>
</protein>
<dbReference type="PANTHER" id="PTHR15503">
    <property type="entry name" value="LDOC1 RELATED"/>
    <property type="match status" value="1"/>
</dbReference>
<dbReference type="GO" id="GO:0003676">
    <property type="term" value="F:nucleic acid binding"/>
    <property type="evidence" value="ECO:0007669"/>
    <property type="project" value="InterPro"/>
</dbReference>
<reference evidence="4" key="2">
    <citation type="submission" date="2016-06" db="EMBL/GenBank/DDBJ databases">
        <title>The genome of a short-lived fish provides insights into sex chromosome evolution and the genetic control of aging.</title>
        <authorList>
            <person name="Reichwald K."/>
            <person name="Felder M."/>
            <person name="Petzold A."/>
            <person name="Koch P."/>
            <person name="Groth M."/>
            <person name="Platzer M."/>
        </authorList>
    </citation>
    <scope>NUCLEOTIDE SEQUENCE</scope>
    <source>
        <tissue evidence="4">Brain</tissue>
    </source>
</reference>